<keyword evidence="7" id="KW-0460">Magnesium</keyword>
<evidence type="ECO:0000259" key="10">
    <source>
        <dbReference type="Pfam" id="PF03828"/>
    </source>
</evidence>
<evidence type="ECO:0000259" key="11">
    <source>
        <dbReference type="Pfam" id="PF22600"/>
    </source>
</evidence>
<evidence type="ECO:0000256" key="8">
    <source>
        <dbReference type="ARBA" id="ARBA00038491"/>
    </source>
</evidence>
<evidence type="ECO:0000256" key="7">
    <source>
        <dbReference type="ARBA" id="ARBA00022842"/>
    </source>
</evidence>
<evidence type="ECO:0000256" key="5">
    <source>
        <dbReference type="ARBA" id="ARBA00022679"/>
    </source>
</evidence>
<dbReference type="GO" id="GO:0005737">
    <property type="term" value="C:cytoplasm"/>
    <property type="evidence" value="ECO:0007669"/>
    <property type="project" value="UniProtKB-SubCell"/>
</dbReference>
<evidence type="ECO:0000313" key="12">
    <source>
        <dbReference type="EMBL" id="ALS04397.1"/>
    </source>
</evidence>
<proteinExistence type="evidence at transcript level"/>
<comment type="similarity">
    <text evidence="8">Belongs to the DNA polymerase type-B-like family. GLD2 subfamily.</text>
</comment>
<dbReference type="SUPFAM" id="SSF81631">
    <property type="entry name" value="PAP/OAS1 substrate-binding domain"/>
    <property type="match status" value="1"/>
</dbReference>
<evidence type="ECO:0000256" key="4">
    <source>
        <dbReference type="ARBA" id="ARBA00022490"/>
    </source>
</evidence>
<feature type="domain" description="PAP-associated" evidence="10">
    <location>
        <begin position="415"/>
        <end position="477"/>
    </location>
</feature>
<dbReference type="SUPFAM" id="SSF81301">
    <property type="entry name" value="Nucleotidyltransferase"/>
    <property type="match status" value="1"/>
</dbReference>
<accession>A0A0U2V5Z9</accession>
<sequence length="515" mass="58369">MKRNLSKTDALDVIDLTLDDEDDVNGGRSVVARLPTKRPRTDDTPSPPGNSDKGANLLPQSSSRTHGNHFGPAGFGRGSSRATATRFGRGRHSFNNRDSDLKSGKRKRPSSPTDEAQGRPGSGFQAGAASSRSEFSFAEDVFPSPDVFSHPSSQFRRARIPDPEHFRIVAGYLAQQIPDSIIHTERKYEKLTLSVVHEFRRGQQTLPTMMQKIDLWNEIYRVVSLEFDCGLFIFGSTFNGFGGAGCDVDMCLFIDGAQFHPPRQKLDIVRNLLRKHCSNFIRDGIQMVPAKVPILKFRDSVGNFEVDLSVDNPTSIRNTHLLFNYAKLDYRVRPLVVAVKMWAKKHNINEARFQTLSSYALTLMVINYLQCGVKPKVLPSLQDLHTPTFNHESDIFRLDYTFATSFPSENTQSTGSLLAGFFRHYARNFDPDRDVASVRLGKLLSIRECEDYARRAKKSPGQWRARLCLEEPFDRTNAARAVCSDEQFRRICYHFKKTSDFLERNKFTNITIRDL</sequence>
<dbReference type="Pfam" id="PF03828">
    <property type="entry name" value="PAP_assoc"/>
    <property type="match status" value="1"/>
</dbReference>
<feature type="region of interest" description="Disordered" evidence="9">
    <location>
        <begin position="18"/>
        <end position="130"/>
    </location>
</feature>
<dbReference type="PANTHER" id="PTHR12271:SF40">
    <property type="entry name" value="POLY(A) RNA POLYMERASE GLD2"/>
    <property type="match status" value="1"/>
</dbReference>
<dbReference type="GO" id="GO:0046872">
    <property type="term" value="F:metal ion binding"/>
    <property type="evidence" value="ECO:0007669"/>
    <property type="project" value="UniProtKB-KW"/>
</dbReference>
<dbReference type="PANTHER" id="PTHR12271">
    <property type="entry name" value="POLY A POLYMERASE CID PAP -RELATED"/>
    <property type="match status" value="1"/>
</dbReference>
<dbReference type="Gene3D" id="1.10.1410.10">
    <property type="match status" value="1"/>
</dbReference>
<protein>
    <submittedName>
        <fullName evidence="12">Poly(A) RNA polymerase gld-2-like protein A</fullName>
    </submittedName>
</protein>
<evidence type="ECO:0000256" key="2">
    <source>
        <dbReference type="ARBA" id="ARBA00001946"/>
    </source>
</evidence>
<dbReference type="Pfam" id="PF22600">
    <property type="entry name" value="MTPAP-like_central"/>
    <property type="match status" value="1"/>
</dbReference>
<evidence type="ECO:0000256" key="6">
    <source>
        <dbReference type="ARBA" id="ARBA00022723"/>
    </source>
</evidence>
<reference evidence="12" key="1">
    <citation type="journal article" date="2015" name="Sci. Rep.">
        <title>Spliced leader RNA trans-splicing discovered in copepods.</title>
        <authorList>
            <person name="Yang F."/>
            <person name="Xu D."/>
            <person name="Zhuang Y."/>
            <person name="Yi X."/>
            <person name="Huang Y."/>
            <person name="Chen H."/>
            <person name="Lin S."/>
            <person name="Campbell D.A."/>
            <person name="Sturm N.R."/>
            <person name="Liu G."/>
            <person name="Zhang H."/>
        </authorList>
    </citation>
    <scope>NUCLEOTIDE SEQUENCE</scope>
</reference>
<dbReference type="GO" id="GO:1990817">
    <property type="term" value="F:poly(A) RNA polymerase activity"/>
    <property type="evidence" value="ECO:0007669"/>
    <property type="project" value="UniProtKB-ARBA"/>
</dbReference>
<comment type="cofactor">
    <cofactor evidence="1">
        <name>Mn(2+)</name>
        <dbReference type="ChEBI" id="CHEBI:29035"/>
    </cofactor>
</comment>
<dbReference type="InterPro" id="IPR043519">
    <property type="entry name" value="NT_sf"/>
</dbReference>
<keyword evidence="4" id="KW-0963">Cytoplasm</keyword>
<dbReference type="CDD" id="cd05402">
    <property type="entry name" value="NT_PAP_TUTase"/>
    <property type="match status" value="1"/>
</dbReference>
<dbReference type="EMBL" id="KT754563">
    <property type="protein sequence ID" value="ALS04397.1"/>
    <property type="molecule type" value="mRNA"/>
</dbReference>
<dbReference type="Gene3D" id="3.30.460.10">
    <property type="entry name" value="Beta Polymerase, domain 2"/>
    <property type="match status" value="1"/>
</dbReference>
<comment type="subcellular location">
    <subcellularLocation>
        <location evidence="3">Cytoplasm</location>
    </subcellularLocation>
</comment>
<keyword evidence="6" id="KW-0479">Metal-binding</keyword>
<comment type="cofactor">
    <cofactor evidence="2">
        <name>Mg(2+)</name>
        <dbReference type="ChEBI" id="CHEBI:18420"/>
    </cofactor>
</comment>
<keyword evidence="5" id="KW-0808">Transferase</keyword>
<name>A0A0U2V5Z9_ACAPC</name>
<evidence type="ECO:0000256" key="3">
    <source>
        <dbReference type="ARBA" id="ARBA00004496"/>
    </source>
</evidence>
<feature type="domain" description="Poly(A) RNA polymerase mitochondrial-like central palm" evidence="11">
    <location>
        <begin position="198"/>
        <end position="326"/>
    </location>
</feature>
<evidence type="ECO:0000256" key="9">
    <source>
        <dbReference type="SAM" id="MobiDB-lite"/>
    </source>
</evidence>
<dbReference type="AlphaFoldDB" id="A0A0U2V5Z9"/>
<evidence type="ECO:0000256" key="1">
    <source>
        <dbReference type="ARBA" id="ARBA00001936"/>
    </source>
</evidence>
<dbReference type="InterPro" id="IPR002058">
    <property type="entry name" value="PAP_assoc"/>
</dbReference>
<dbReference type="InterPro" id="IPR054708">
    <property type="entry name" value="MTPAP-like_central"/>
</dbReference>
<dbReference type="GO" id="GO:0031123">
    <property type="term" value="P:RNA 3'-end processing"/>
    <property type="evidence" value="ECO:0007669"/>
    <property type="project" value="TreeGrafter"/>
</dbReference>
<organism evidence="12">
    <name type="scientific">Acartia pacifica</name>
    <name type="common">Copepod</name>
    <dbReference type="NCBI Taxonomy" id="335913"/>
    <lineage>
        <taxon>Eukaryota</taxon>
        <taxon>Metazoa</taxon>
        <taxon>Ecdysozoa</taxon>
        <taxon>Arthropoda</taxon>
        <taxon>Crustacea</taxon>
        <taxon>Multicrustacea</taxon>
        <taxon>Hexanauplia</taxon>
        <taxon>Copepoda</taxon>
        <taxon>Calanoida</taxon>
        <taxon>Acartiidae</taxon>
        <taxon>Acartia</taxon>
    </lineage>
</organism>